<dbReference type="RefSeq" id="XP_003854600.1">
    <property type="nucleotide sequence ID" value="XM_003854552.1"/>
</dbReference>
<feature type="transmembrane region" description="Helical" evidence="1">
    <location>
        <begin position="45"/>
        <end position="67"/>
    </location>
</feature>
<dbReference type="Proteomes" id="UP000008062">
    <property type="component" value="Chromosome 3"/>
</dbReference>
<keyword evidence="1" id="KW-1133">Transmembrane helix</keyword>
<name>F9X6N3_ZYMTI</name>
<accession>F9X6N3</accession>
<dbReference type="InParanoid" id="F9X6N3"/>
<evidence type="ECO:0000313" key="2">
    <source>
        <dbReference type="EMBL" id="EGP89576.1"/>
    </source>
</evidence>
<dbReference type="KEGG" id="ztr:MYCGRDRAFT_103569"/>
<protein>
    <submittedName>
        <fullName evidence="2">Uncharacterized protein</fullName>
    </submittedName>
</protein>
<sequence>MSLAWRWFGNQGFSSAATPFLACLEQASCRTTILMGCTKIQTGPVGATLATSLIIVAVLLAWPPWLYR</sequence>
<keyword evidence="1" id="KW-0812">Transmembrane</keyword>
<proteinExistence type="predicted"/>
<evidence type="ECO:0000313" key="3">
    <source>
        <dbReference type="Proteomes" id="UP000008062"/>
    </source>
</evidence>
<evidence type="ECO:0000256" key="1">
    <source>
        <dbReference type="SAM" id="Phobius"/>
    </source>
</evidence>
<dbReference type="EMBL" id="CM001198">
    <property type="protein sequence ID" value="EGP89576.1"/>
    <property type="molecule type" value="Genomic_DNA"/>
</dbReference>
<keyword evidence="1" id="KW-0472">Membrane</keyword>
<dbReference type="AlphaFoldDB" id="F9X6N3"/>
<dbReference type="GeneID" id="13395786"/>
<gene>
    <name evidence="2" type="ORF">MYCGRDRAFT_103569</name>
</gene>
<reference evidence="2 3" key="1">
    <citation type="journal article" date="2011" name="PLoS Genet.">
        <title>Finished genome of the fungal wheat pathogen Mycosphaerella graminicola reveals dispensome structure, chromosome plasticity, and stealth pathogenesis.</title>
        <authorList>
            <person name="Goodwin S.B."/>
            <person name="Ben M'barek S."/>
            <person name="Dhillon B."/>
            <person name="Wittenberg A.H.J."/>
            <person name="Crane C.F."/>
            <person name="Hane J.K."/>
            <person name="Foster A.J."/>
            <person name="Van der Lee T.A.J."/>
            <person name="Grimwood J."/>
            <person name="Aerts A."/>
            <person name="Antoniw J."/>
            <person name="Bailey A."/>
            <person name="Bluhm B."/>
            <person name="Bowler J."/>
            <person name="Bristow J."/>
            <person name="van der Burgt A."/>
            <person name="Canto-Canche B."/>
            <person name="Churchill A.C.L."/>
            <person name="Conde-Ferraez L."/>
            <person name="Cools H.J."/>
            <person name="Coutinho P.M."/>
            <person name="Csukai M."/>
            <person name="Dehal P."/>
            <person name="De Wit P."/>
            <person name="Donzelli B."/>
            <person name="van de Geest H.C."/>
            <person name="van Ham R.C.H.J."/>
            <person name="Hammond-Kosack K.E."/>
            <person name="Henrissat B."/>
            <person name="Kilian A."/>
            <person name="Kobayashi A.K."/>
            <person name="Koopmann E."/>
            <person name="Kourmpetis Y."/>
            <person name="Kuzniar A."/>
            <person name="Lindquist E."/>
            <person name="Lombard V."/>
            <person name="Maliepaard C."/>
            <person name="Martins N."/>
            <person name="Mehrabi R."/>
            <person name="Nap J.P.H."/>
            <person name="Ponomarenko A."/>
            <person name="Rudd J.J."/>
            <person name="Salamov A."/>
            <person name="Schmutz J."/>
            <person name="Schouten H.J."/>
            <person name="Shapiro H."/>
            <person name="Stergiopoulos I."/>
            <person name="Torriani S.F.F."/>
            <person name="Tu H."/>
            <person name="de Vries R.P."/>
            <person name="Waalwijk C."/>
            <person name="Ware S.B."/>
            <person name="Wiebenga A."/>
            <person name="Zwiers L.-H."/>
            <person name="Oliver R.P."/>
            <person name="Grigoriev I.V."/>
            <person name="Kema G.H.J."/>
        </authorList>
    </citation>
    <scope>NUCLEOTIDE SEQUENCE [LARGE SCALE GENOMIC DNA]</scope>
    <source>
        <strain evidence="3">CBS 115943 / IPO323</strain>
    </source>
</reference>
<dbReference type="HOGENOM" id="CLU_2795898_0_0_1"/>
<keyword evidence="3" id="KW-1185">Reference proteome</keyword>
<organism evidence="2 3">
    <name type="scientific">Zymoseptoria tritici (strain CBS 115943 / IPO323)</name>
    <name type="common">Speckled leaf blotch fungus</name>
    <name type="synonym">Septoria tritici</name>
    <dbReference type="NCBI Taxonomy" id="336722"/>
    <lineage>
        <taxon>Eukaryota</taxon>
        <taxon>Fungi</taxon>
        <taxon>Dikarya</taxon>
        <taxon>Ascomycota</taxon>
        <taxon>Pezizomycotina</taxon>
        <taxon>Dothideomycetes</taxon>
        <taxon>Dothideomycetidae</taxon>
        <taxon>Mycosphaerellales</taxon>
        <taxon>Mycosphaerellaceae</taxon>
        <taxon>Zymoseptoria</taxon>
    </lineage>
</organism>